<keyword evidence="2" id="KW-1185">Reference proteome</keyword>
<dbReference type="EMBL" id="BDIP01004764">
    <property type="protein sequence ID" value="GIQ89176.1"/>
    <property type="molecule type" value="Genomic_DNA"/>
</dbReference>
<accession>A0A9K3D5C8</accession>
<protein>
    <submittedName>
        <fullName evidence="1">Uncharacterized protein</fullName>
    </submittedName>
</protein>
<proteinExistence type="predicted"/>
<dbReference type="AlphaFoldDB" id="A0A9K3D5C8"/>
<evidence type="ECO:0000313" key="2">
    <source>
        <dbReference type="Proteomes" id="UP000265618"/>
    </source>
</evidence>
<comment type="caution">
    <text evidence="1">The sequence shown here is derived from an EMBL/GenBank/DDBJ whole genome shotgun (WGS) entry which is preliminary data.</text>
</comment>
<sequence length="125" mass="13705">ALSASWEVVYTTRTGEYFEYVIDRTDSDMCQIQGCYDSATLRVTPDFDSVRLTFTPDAAVGSALTADYVFEASGYTGNASAAMVQYLAGSLDYSIEVDMPSVSSPAKPFGLRVLRKSTDEYIFDL</sequence>
<evidence type="ECO:0000313" key="1">
    <source>
        <dbReference type="EMBL" id="GIQ89176.1"/>
    </source>
</evidence>
<reference evidence="1 2" key="1">
    <citation type="journal article" date="2018" name="PLoS ONE">
        <title>The draft genome of Kipferlia bialata reveals reductive genome evolution in fornicate parasites.</title>
        <authorList>
            <person name="Tanifuji G."/>
            <person name="Takabayashi S."/>
            <person name="Kume K."/>
            <person name="Takagi M."/>
            <person name="Nakayama T."/>
            <person name="Kamikawa R."/>
            <person name="Inagaki Y."/>
            <person name="Hashimoto T."/>
        </authorList>
    </citation>
    <scope>NUCLEOTIDE SEQUENCE [LARGE SCALE GENOMIC DNA]</scope>
    <source>
        <strain evidence="1">NY0173</strain>
    </source>
</reference>
<organism evidence="1 2">
    <name type="scientific">Kipferlia bialata</name>
    <dbReference type="NCBI Taxonomy" id="797122"/>
    <lineage>
        <taxon>Eukaryota</taxon>
        <taxon>Metamonada</taxon>
        <taxon>Carpediemonas-like organisms</taxon>
        <taxon>Kipferlia</taxon>
    </lineage>
</organism>
<name>A0A9K3D5C8_9EUKA</name>
<gene>
    <name evidence="1" type="ORF">KIPB_011583</name>
</gene>
<feature type="non-terminal residue" evidence="1">
    <location>
        <position position="125"/>
    </location>
</feature>
<feature type="non-terminal residue" evidence="1">
    <location>
        <position position="1"/>
    </location>
</feature>
<dbReference type="Proteomes" id="UP000265618">
    <property type="component" value="Unassembled WGS sequence"/>
</dbReference>